<comment type="caution">
    <text evidence="1">The sequence shown here is derived from an EMBL/GenBank/DDBJ whole genome shotgun (WGS) entry which is preliminary data.</text>
</comment>
<gene>
    <name evidence="1" type="ORF">VAE063_350001</name>
</gene>
<protein>
    <submittedName>
        <fullName evidence="1">Uncharacterized protein</fullName>
    </submittedName>
</protein>
<evidence type="ECO:0000313" key="2">
    <source>
        <dbReference type="Proteomes" id="UP001152658"/>
    </source>
</evidence>
<reference evidence="1" key="1">
    <citation type="submission" date="2022-06" db="EMBL/GenBank/DDBJ databases">
        <authorList>
            <person name="Goudenege D."/>
            <person name="Le Roux F."/>
        </authorList>
    </citation>
    <scope>NUCLEOTIDE SEQUENCE</scope>
    <source>
        <strain evidence="1">12-063</strain>
    </source>
</reference>
<proteinExistence type="predicted"/>
<evidence type="ECO:0000313" key="1">
    <source>
        <dbReference type="EMBL" id="CAH8206443.1"/>
    </source>
</evidence>
<organism evidence="1 2">
    <name type="scientific">Vibrio aestuarianus</name>
    <dbReference type="NCBI Taxonomy" id="28171"/>
    <lineage>
        <taxon>Bacteria</taxon>
        <taxon>Pseudomonadati</taxon>
        <taxon>Pseudomonadota</taxon>
        <taxon>Gammaproteobacteria</taxon>
        <taxon>Vibrionales</taxon>
        <taxon>Vibrionaceae</taxon>
        <taxon>Vibrio</taxon>
    </lineage>
</organism>
<keyword evidence="2" id="KW-1185">Reference proteome</keyword>
<sequence>MRDTQRKKLFQSKIGKAQKASNRRDYVCMQSGCKKKAIKSHSQQKMCQLDSIAENSFVYSVEKSLYQAFNDKPRELLVKKTITDSSRYKGYCNYHDTKLFSVIENNNLDVTNPHHNYLLLLRCVSYEYANKRDAYLRQQDILKYTGELMSWEGRKGYEDSGLGLRQFLEIDAPYYFKQLELIESSGCYDSIEYKSFTIDKNLGISSTTCFSPLRSKHSDWMLENYSKPQPFISLSVVPTEDKTHISFCWLKDFSEHCGEYRALNVDSDEILKLVNMYVFTESEDVCVTPSIWENLSASERHSIYRAIRDRDSSNSANEIPLVIGAQCT</sequence>
<dbReference type="RefSeq" id="WP_168786390.1">
    <property type="nucleotide sequence ID" value="NZ_CALYLF010000082.1"/>
</dbReference>
<name>A0ABN8TR00_9VIBR</name>
<accession>A0ABN8TR00</accession>
<dbReference type="Proteomes" id="UP001152658">
    <property type="component" value="Unassembled WGS sequence"/>
</dbReference>
<dbReference type="EMBL" id="CALYLK010000070">
    <property type="protein sequence ID" value="CAH8206443.1"/>
    <property type="molecule type" value="Genomic_DNA"/>
</dbReference>